<keyword evidence="3" id="KW-1185">Reference proteome</keyword>
<protein>
    <submittedName>
        <fullName evidence="2">MBL fold metallo-hydrolase</fullName>
    </submittedName>
</protein>
<dbReference type="CDD" id="cd07713">
    <property type="entry name" value="DHPS-like_MBL-fold"/>
    <property type="match status" value="1"/>
</dbReference>
<dbReference type="PANTHER" id="PTHR13754">
    <property type="entry name" value="METALLO-BETA-LACTAMASE SUPERFAMILY PROTEIN"/>
    <property type="match status" value="1"/>
</dbReference>
<sequence length="283" mass="30905">MERWDGTTNRITVLHDAFGNRPGLIKDWGFAALVEFEGRRILFDTGNDSSTLAANADALGVDLRAINLVVVSHRHGDHTSGLGHLLHINPDVPVYAPAELYGVFGSRLPGHFYPRRPSLPRSMQYYDGEPPDVIHHGTPWPGARFSWVEELTPLGSNAWLIPVVSEVPGTRELREITLALSTSQGLVLLVGCSHPGIERILEAAAAIDDRVYCIVGGLHLVLADEPEVRRVAHALRDNWHVQTIAPGHCTGEPAFLTLSEAFGDRYLYAGLGESVPVPRPAAM</sequence>
<evidence type="ECO:0000259" key="1">
    <source>
        <dbReference type="SMART" id="SM00849"/>
    </source>
</evidence>
<dbReference type="InterPro" id="IPR052926">
    <property type="entry name" value="Metallo-beta-lactamase_dom"/>
</dbReference>
<dbReference type="Proteomes" id="UP001500102">
    <property type="component" value="Unassembled WGS sequence"/>
</dbReference>
<dbReference type="InterPro" id="IPR001279">
    <property type="entry name" value="Metallo-B-lactamas"/>
</dbReference>
<organism evidence="2 3">
    <name type="scientific">Arthrobacter humicola</name>
    <dbReference type="NCBI Taxonomy" id="409291"/>
    <lineage>
        <taxon>Bacteria</taxon>
        <taxon>Bacillati</taxon>
        <taxon>Actinomycetota</taxon>
        <taxon>Actinomycetes</taxon>
        <taxon>Micrococcales</taxon>
        <taxon>Micrococcaceae</taxon>
        <taxon>Arthrobacter</taxon>
    </lineage>
</organism>
<dbReference type="SUPFAM" id="SSF56281">
    <property type="entry name" value="Metallo-hydrolase/oxidoreductase"/>
    <property type="match status" value="1"/>
</dbReference>
<dbReference type="InterPro" id="IPR041712">
    <property type="entry name" value="DHPS-like_MBL-fold"/>
</dbReference>
<accession>A0ABN2ZQ40</accession>
<evidence type="ECO:0000313" key="3">
    <source>
        <dbReference type="Proteomes" id="UP001500102"/>
    </source>
</evidence>
<dbReference type="RefSeq" id="WP_344368021.1">
    <property type="nucleotide sequence ID" value="NZ_BAAAQB010000041.1"/>
</dbReference>
<dbReference type="SMART" id="SM00849">
    <property type="entry name" value="Lactamase_B"/>
    <property type="match status" value="1"/>
</dbReference>
<dbReference type="InterPro" id="IPR036866">
    <property type="entry name" value="RibonucZ/Hydroxyglut_hydro"/>
</dbReference>
<comment type="caution">
    <text evidence="2">The sequence shown here is derived from an EMBL/GenBank/DDBJ whole genome shotgun (WGS) entry which is preliminary data.</text>
</comment>
<evidence type="ECO:0000313" key="2">
    <source>
        <dbReference type="EMBL" id="GAA2145726.1"/>
    </source>
</evidence>
<dbReference type="Gene3D" id="3.60.15.10">
    <property type="entry name" value="Ribonuclease Z/Hydroxyacylglutathione hydrolase-like"/>
    <property type="match status" value="1"/>
</dbReference>
<dbReference type="Pfam" id="PF00753">
    <property type="entry name" value="Lactamase_B"/>
    <property type="match status" value="1"/>
</dbReference>
<feature type="domain" description="Metallo-beta-lactamase" evidence="1">
    <location>
        <begin position="28"/>
        <end position="194"/>
    </location>
</feature>
<proteinExistence type="predicted"/>
<dbReference type="EMBL" id="BAAAQB010000041">
    <property type="protein sequence ID" value="GAA2145726.1"/>
    <property type="molecule type" value="Genomic_DNA"/>
</dbReference>
<name>A0ABN2ZQ40_9MICC</name>
<reference evidence="2 3" key="1">
    <citation type="journal article" date="2019" name="Int. J. Syst. Evol. Microbiol.">
        <title>The Global Catalogue of Microorganisms (GCM) 10K type strain sequencing project: providing services to taxonomists for standard genome sequencing and annotation.</title>
        <authorList>
            <consortium name="The Broad Institute Genomics Platform"/>
            <consortium name="The Broad Institute Genome Sequencing Center for Infectious Disease"/>
            <person name="Wu L."/>
            <person name="Ma J."/>
        </authorList>
    </citation>
    <scope>NUCLEOTIDE SEQUENCE [LARGE SCALE GENOMIC DNA]</scope>
    <source>
        <strain evidence="2 3">JCM 15921</strain>
    </source>
</reference>
<gene>
    <name evidence="2" type="ORF">GCM10009825_38710</name>
</gene>
<dbReference type="PANTHER" id="PTHR13754:SF13">
    <property type="entry name" value="METALLO-BETA-LACTAMASE SUPERFAMILY PROTEIN (AFU_ORTHOLOGUE AFUA_3G07630)"/>
    <property type="match status" value="1"/>
</dbReference>